<dbReference type="OrthoDB" id="5125216at2"/>
<dbReference type="Proteomes" id="UP000237061">
    <property type="component" value="Unassembled WGS sequence"/>
</dbReference>
<dbReference type="AlphaFoldDB" id="A0A2S3ZTQ1"/>
<dbReference type="EMBL" id="PPXC01000012">
    <property type="protein sequence ID" value="POH72635.1"/>
    <property type="molecule type" value="Genomic_DNA"/>
</dbReference>
<evidence type="ECO:0000313" key="2">
    <source>
        <dbReference type="EMBL" id="POH72635.1"/>
    </source>
</evidence>
<reference evidence="2 3" key="1">
    <citation type="submission" date="2018-01" db="EMBL/GenBank/DDBJ databases">
        <title>Arthrobacter sp. nov., from glaciers in China.</title>
        <authorList>
            <person name="Liu Q."/>
            <person name="Xin Y.-H."/>
        </authorList>
    </citation>
    <scope>NUCLEOTIDE SEQUENCE [LARGE SCALE GENOMIC DNA]</scope>
    <source>
        <strain evidence="2 3">HLT2-12-2</strain>
    </source>
</reference>
<keyword evidence="3" id="KW-1185">Reference proteome</keyword>
<evidence type="ECO:0000313" key="3">
    <source>
        <dbReference type="Proteomes" id="UP000237061"/>
    </source>
</evidence>
<protein>
    <recommendedName>
        <fullName evidence="4">YtxH domain-containing protein</fullName>
    </recommendedName>
</protein>
<name>A0A2S3ZTQ1_ARTGL</name>
<sequence>MKGKLIFTAGVLTGYILGSRAGRTSYENLKKSVKSLWAKDSVQDVVTGVEHQLKNVADEFGHKVKDTIASSAAHQDGPSLATTPTLPDVTSDPALNDKVGQDWADEGGAAPAK</sequence>
<evidence type="ECO:0008006" key="4">
    <source>
        <dbReference type="Google" id="ProtNLM"/>
    </source>
</evidence>
<evidence type="ECO:0000256" key="1">
    <source>
        <dbReference type="SAM" id="MobiDB-lite"/>
    </source>
</evidence>
<feature type="region of interest" description="Disordered" evidence="1">
    <location>
        <begin position="68"/>
        <end position="113"/>
    </location>
</feature>
<dbReference type="RefSeq" id="WP_103466609.1">
    <property type="nucleotide sequence ID" value="NZ_PPXB01000011.1"/>
</dbReference>
<organism evidence="2 3">
    <name type="scientific">Arthrobacter glacialis</name>
    <dbReference type="NCBI Taxonomy" id="1664"/>
    <lineage>
        <taxon>Bacteria</taxon>
        <taxon>Bacillati</taxon>
        <taxon>Actinomycetota</taxon>
        <taxon>Actinomycetes</taxon>
        <taxon>Micrococcales</taxon>
        <taxon>Micrococcaceae</taxon>
        <taxon>Arthrobacter</taxon>
    </lineage>
</organism>
<comment type="caution">
    <text evidence="2">The sequence shown here is derived from an EMBL/GenBank/DDBJ whole genome shotgun (WGS) entry which is preliminary data.</text>
</comment>
<accession>A0A2S3ZTQ1</accession>
<gene>
    <name evidence="2" type="ORF">CVS27_14780</name>
</gene>
<proteinExistence type="predicted"/>